<dbReference type="EMBL" id="JAYLVJ010000042">
    <property type="protein sequence ID" value="MEO1757771.1"/>
    <property type="molecule type" value="Genomic_DNA"/>
</dbReference>
<gene>
    <name evidence="1" type="ORF">VOI32_28000</name>
</gene>
<dbReference type="RefSeq" id="WP_181300022.1">
    <property type="nucleotide sequence ID" value="NZ_JAKUCO010000030.1"/>
</dbReference>
<reference evidence="1 2" key="1">
    <citation type="submission" date="2024-01" db="EMBL/GenBank/DDBJ databases">
        <title>The diversity of rhizobia nodulating Mimosa spp. in eleven states of Brazil covering several biomes is determined by host plant, location, and edaphic factors.</title>
        <authorList>
            <person name="Rouws L."/>
            <person name="Barauna A."/>
            <person name="Beukes C."/>
            <person name="De Faria S.M."/>
            <person name="Gross E."/>
            <person name="Dos Reis Junior F.B."/>
            <person name="Simon M."/>
            <person name="Maluk M."/>
            <person name="Odee D.W."/>
            <person name="Kenicer G."/>
            <person name="Young J.P.W."/>
            <person name="Reis V.M."/>
            <person name="Zilli J."/>
            <person name="James E.K."/>
        </authorList>
    </citation>
    <scope>NUCLEOTIDE SEQUENCE [LARGE SCALE GENOMIC DNA]</scope>
    <source>
        <strain evidence="1 2">JHI1651</strain>
    </source>
</reference>
<organism evidence="1 2">
    <name type="scientific">Paraburkholderia caribensis</name>
    <dbReference type="NCBI Taxonomy" id="75105"/>
    <lineage>
        <taxon>Bacteria</taxon>
        <taxon>Pseudomonadati</taxon>
        <taxon>Pseudomonadota</taxon>
        <taxon>Betaproteobacteria</taxon>
        <taxon>Burkholderiales</taxon>
        <taxon>Burkholderiaceae</taxon>
        <taxon>Paraburkholderia</taxon>
    </lineage>
</organism>
<name>A0ABV0E6D5_9BURK</name>
<protein>
    <recommendedName>
        <fullName evidence="3">DUF4276 domain-containing protein</fullName>
    </recommendedName>
</protein>
<proteinExistence type="predicted"/>
<comment type="caution">
    <text evidence="1">The sequence shown here is derived from an EMBL/GenBank/DDBJ whole genome shotgun (WGS) entry which is preliminary data.</text>
</comment>
<evidence type="ECO:0000313" key="1">
    <source>
        <dbReference type="EMBL" id="MEO1757771.1"/>
    </source>
</evidence>
<accession>A0ABV0E6D5</accession>
<evidence type="ECO:0000313" key="2">
    <source>
        <dbReference type="Proteomes" id="UP001462961"/>
    </source>
</evidence>
<evidence type="ECO:0008006" key="3">
    <source>
        <dbReference type="Google" id="ProtNLM"/>
    </source>
</evidence>
<dbReference type="Proteomes" id="UP001462961">
    <property type="component" value="Unassembled WGS sequence"/>
</dbReference>
<sequence>MMKDTISRIGESTMYKIAFFVEGKTEMLLIERMIEQFARPNPVYIKMMEARGGGKDGRVPLSYKAIGITKQQNNEQFYVLICDCGGEDNVKPRIDEEHKNLHEQGYELIIGIRDVRPKFGIATLPSLKVIMNTAIDKNLIPVRFILPLAEVEAWFLSEHTHFPRIHPSITAQTISQTLGFNPAADDMTIRSNPADDLDDCYRIGNRAYNKSKAKRTINALDMNEVRANLPNRIPELKKLVKTVENFFNPPPTVPPQVALQPVASNAQPAAEV</sequence>
<keyword evidence="2" id="KW-1185">Reference proteome</keyword>